<feature type="chain" id="PRO_5007776463" description="Parvulin-like PPIase" evidence="6">
    <location>
        <begin position="26"/>
        <end position="421"/>
    </location>
</feature>
<evidence type="ECO:0000256" key="1">
    <source>
        <dbReference type="ARBA" id="ARBA00018370"/>
    </source>
</evidence>
<dbReference type="AlphaFoldDB" id="A0A0L1JKT2"/>
<evidence type="ECO:0000256" key="2">
    <source>
        <dbReference type="ARBA" id="ARBA00022729"/>
    </source>
</evidence>
<dbReference type="InterPro" id="IPR046357">
    <property type="entry name" value="PPIase_dom_sf"/>
</dbReference>
<dbReference type="InterPro" id="IPR050280">
    <property type="entry name" value="OMP_Chaperone_SurA"/>
</dbReference>
<dbReference type="GO" id="GO:0003755">
    <property type="term" value="F:peptidyl-prolyl cis-trans isomerase activity"/>
    <property type="evidence" value="ECO:0007669"/>
    <property type="project" value="UniProtKB-KW"/>
</dbReference>
<dbReference type="PATRIC" id="fig|1317121.7.peg.4183"/>
<name>A0A0L1JKT2_9RHOB</name>
<dbReference type="STRING" id="1317121.ATO11_17245"/>
<dbReference type="PANTHER" id="PTHR47637:SF1">
    <property type="entry name" value="CHAPERONE SURA"/>
    <property type="match status" value="1"/>
</dbReference>
<dbReference type="SUPFAM" id="SSF109998">
    <property type="entry name" value="Triger factor/SurA peptide-binding domain-like"/>
    <property type="match status" value="1"/>
</dbReference>
<dbReference type="OrthoDB" id="9791746at2"/>
<evidence type="ECO:0000256" key="5">
    <source>
        <dbReference type="PROSITE-ProRule" id="PRU00278"/>
    </source>
</evidence>
<dbReference type="Pfam" id="PF00639">
    <property type="entry name" value="Rotamase"/>
    <property type="match status" value="1"/>
</dbReference>
<dbReference type="RefSeq" id="WP_050532159.1">
    <property type="nucleotide sequence ID" value="NZ_AQQZ01000009.1"/>
</dbReference>
<dbReference type="Proteomes" id="UP000036938">
    <property type="component" value="Unassembled WGS sequence"/>
</dbReference>
<feature type="signal peptide" evidence="6">
    <location>
        <begin position="1"/>
        <end position="25"/>
    </location>
</feature>
<proteinExistence type="predicted"/>
<evidence type="ECO:0000256" key="6">
    <source>
        <dbReference type="SAM" id="SignalP"/>
    </source>
</evidence>
<evidence type="ECO:0000256" key="3">
    <source>
        <dbReference type="ARBA" id="ARBA00030642"/>
    </source>
</evidence>
<dbReference type="PANTHER" id="PTHR47637">
    <property type="entry name" value="CHAPERONE SURA"/>
    <property type="match status" value="1"/>
</dbReference>
<gene>
    <name evidence="8" type="ORF">ATO11_17245</name>
</gene>
<sequence length="421" mass="45600">MTQHRQFLAGLIMALAMVVGGAGMAAAQNAFSTAIRVNDGAITYFELEQRARMLALLRAPGDPQEVAREQLIDDRLRVQAARANGINPSRAEIEEGMAEFAGRANLTTKEFVKALASGGVEEETFRDFVEAGLAWRLLVRQRFGARAQPSEGEIDRALSNTGGSSNIRVLISELIMPAPPPQAQAVLQRAQRIAASGSEAEFSRAARRFSATPTRRSGGRLPWQNLSDLPPALQPIILGLAPGEITAPLQIPNAVALFQLRAIEEGAYNAPSYAAVEYATYYIPGGRSDAALAEARRVSRRVDRCDDLYGINKGQPDERLERTSLAPDKIPTDVAFELSKLDPGETSYALTRAEGQTLVFLMLCGRTTALPEVEAAPEVADGADAAPSAREEITLGLRNRRLTTFADSYLAQLRADARIRE</sequence>
<feature type="domain" description="PpiC" evidence="7">
    <location>
        <begin position="166"/>
        <end position="262"/>
    </location>
</feature>
<dbReference type="EMBL" id="AQQZ01000009">
    <property type="protein sequence ID" value="KNG92360.1"/>
    <property type="molecule type" value="Genomic_DNA"/>
</dbReference>
<accession>A0A0L1JKT2</accession>
<reference evidence="8 9" key="1">
    <citation type="journal article" date="2015" name="Int. J. Syst. Evol. Microbiol.">
        <title>Aestuariivita atlantica sp. nov., isolated from deep sea sediment of the Atlantic Ocean.</title>
        <authorList>
            <person name="Li G."/>
            <person name="Lai Q."/>
            <person name="Du Y."/>
            <person name="Liu X."/>
            <person name="Sun F."/>
            <person name="Shao Z."/>
        </authorList>
    </citation>
    <scope>NUCLEOTIDE SEQUENCE [LARGE SCALE GENOMIC DNA]</scope>
    <source>
        <strain evidence="8 9">22II-S11-z3</strain>
    </source>
</reference>
<protein>
    <recommendedName>
        <fullName evidence="1">Parvulin-like PPIase</fullName>
    </recommendedName>
    <alternativeName>
        <fullName evidence="3">Peptidyl-prolyl cis-trans isomerase plp</fullName>
    </alternativeName>
    <alternativeName>
        <fullName evidence="4">Rotamase plp</fullName>
    </alternativeName>
</protein>
<dbReference type="Pfam" id="PF13624">
    <property type="entry name" value="SurA_N_3"/>
    <property type="match status" value="1"/>
</dbReference>
<dbReference type="PROSITE" id="PS50198">
    <property type="entry name" value="PPIC_PPIASE_2"/>
    <property type="match status" value="1"/>
</dbReference>
<evidence type="ECO:0000313" key="8">
    <source>
        <dbReference type="EMBL" id="KNG92360.1"/>
    </source>
</evidence>
<organism evidence="8 9">
    <name type="scientific">Pseudaestuariivita atlantica</name>
    <dbReference type="NCBI Taxonomy" id="1317121"/>
    <lineage>
        <taxon>Bacteria</taxon>
        <taxon>Pseudomonadati</taxon>
        <taxon>Pseudomonadota</taxon>
        <taxon>Alphaproteobacteria</taxon>
        <taxon>Rhodobacterales</taxon>
        <taxon>Paracoccaceae</taxon>
        <taxon>Pseudaestuariivita</taxon>
    </lineage>
</organism>
<keyword evidence="2 6" id="KW-0732">Signal</keyword>
<dbReference type="InterPro" id="IPR000297">
    <property type="entry name" value="PPIase_PpiC"/>
</dbReference>
<dbReference type="Gene3D" id="1.10.4030.10">
    <property type="entry name" value="Porin chaperone SurA, peptide-binding domain"/>
    <property type="match status" value="1"/>
</dbReference>
<keyword evidence="9" id="KW-1185">Reference proteome</keyword>
<dbReference type="SUPFAM" id="SSF54534">
    <property type="entry name" value="FKBP-like"/>
    <property type="match status" value="1"/>
</dbReference>
<dbReference type="InterPro" id="IPR027304">
    <property type="entry name" value="Trigger_fact/SurA_dom_sf"/>
</dbReference>
<evidence type="ECO:0000256" key="4">
    <source>
        <dbReference type="ARBA" id="ARBA00031484"/>
    </source>
</evidence>
<evidence type="ECO:0000313" key="9">
    <source>
        <dbReference type="Proteomes" id="UP000036938"/>
    </source>
</evidence>
<evidence type="ECO:0000259" key="7">
    <source>
        <dbReference type="PROSITE" id="PS50198"/>
    </source>
</evidence>
<keyword evidence="5" id="KW-0697">Rotamase</keyword>
<keyword evidence="5 8" id="KW-0413">Isomerase</keyword>
<dbReference type="Gene3D" id="3.10.50.40">
    <property type="match status" value="1"/>
</dbReference>
<comment type="caution">
    <text evidence="8">The sequence shown here is derived from an EMBL/GenBank/DDBJ whole genome shotgun (WGS) entry which is preliminary data.</text>
</comment>